<accession>A0A6L2KQ17</accession>
<organism evidence="2">
    <name type="scientific">Tanacetum cinerariifolium</name>
    <name type="common">Dalmatian daisy</name>
    <name type="synonym">Chrysanthemum cinerariifolium</name>
    <dbReference type="NCBI Taxonomy" id="118510"/>
    <lineage>
        <taxon>Eukaryota</taxon>
        <taxon>Viridiplantae</taxon>
        <taxon>Streptophyta</taxon>
        <taxon>Embryophyta</taxon>
        <taxon>Tracheophyta</taxon>
        <taxon>Spermatophyta</taxon>
        <taxon>Magnoliopsida</taxon>
        <taxon>eudicotyledons</taxon>
        <taxon>Gunneridae</taxon>
        <taxon>Pentapetalae</taxon>
        <taxon>asterids</taxon>
        <taxon>campanulids</taxon>
        <taxon>Asterales</taxon>
        <taxon>Asteraceae</taxon>
        <taxon>Asteroideae</taxon>
        <taxon>Anthemideae</taxon>
        <taxon>Anthemidinae</taxon>
        <taxon>Tanacetum</taxon>
    </lineage>
</organism>
<feature type="compositionally biased region" description="Polar residues" evidence="1">
    <location>
        <begin position="45"/>
        <end position="62"/>
    </location>
</feature>
<feature type="compositionally biased region" description="Basic residues" evidence="1">
    <location>
        <begin position="10"/>
        <end position="20"/>
    </location>
</feature>
<protein>
    <submittedName>
        <fullName evidence="2">Uncharacterized protein</fullName>
    </submittedName>
</protein>
<sequence length="478" mass="52348">MCDTTDSSSRRRKRTTKHNRSSSQTHDQGSGRNVRRRVVIDRSESSASQAINPADEGSNSVRSEGVSLSYADLRDNNQHCQQHCVAAFCKSVLRDVIPKSSKFSPEHYATLVAYPAPFRKNGFDFLYPYFRSYEGEDCERQRDEDEPKLLDTTVGRVVPLLPVALGHSFGELEASVEKLFNEGGSGVQAEQGNFASGGHGVGIDVAAETSVKDVAPAQLKHQKKQKTKVADAGEPSHPAKKLRDDYGAPVDLLLVGRAIPTFPFVSSSVSTTPEREGGDHTEILARANLRAIGAPQRFVISSDSYDHSGVIIVKAKVDSVVRTSMPIITIATNTIPTADPAAIAKEKLVGSSVFGADSPSAGESHPIPGGFSEFSGSDFLIGEMVDEFAPPKFFAYVRGMDHDQLFTEFNVGAARQISLSAEVRMHADFVEMALYLEEKFYPDLLTTIFEHRCDDRLSEMFIELSKVLGLQCLLYTFE</sequence>
<feature type="region of interest" description="Disordered" evidence="1">
    <location>
        <begin position="215"/>
        <end position="242"/>
    </location>
</feature>
<gene>
    <name evidence="2" type="ORF">Tci_023601</name>
</gene>
<name>A0A6L2KQ17_TANCI</name>
<dbReference type="EMBL" id="BKCJ010002894">
    <property type="protein sequence ID" value="GEU51623.1"/>
    <property type="molecule type" value="Genomic_DNA"/>
</dbReference>
<evidence type="ECO:0000256" key="1">
    <source>
        <dbReference type="SAM" id="MobiDB-lite"/>
    </source>
</evidence>
<feature type="region of interest" description="Disordered" evidence="1">
    <location>
        <begin position="1"/>
        <end position="63"/>
    </location>
</feature>
<evidence type="ECO:0000313" key="2">
    <source>
        <dbReference type="EMBL" id="GEU51623.1"/>
    </source>
</evidence>
<proteinExistence type="predicted"/>
<reference evidence="2" key="1">
    <citation type="journal article" date="2019" name="Sci. Rep.">
        <title>Draft genome of Tanacetum cinerariifolium, the natural source of mosquito coil.</title>
        <authorList>
            <person name="Yamashiro T."/>
            <person name="Shiraishi A."/>
            <person name="Satake H."/>
            <person name="Nakayama K."/>
        </authorList>
    </citation>
    <scope>NUCLEOTIDE SEQUENCE</scope>
</reference>
<comment type="caution">
    <text evidence="2">The sequence shown here is derived from an EMBL/GenBank/DDBJ whole genome shotgun (WGS) entry which is preliminary data.</text>
</comment>
<dbReference type="AlphaFoldDB" id="A0A6L2KQ17"/>